<evidence type="ECO:0000256" key="1">
    <source>
        <dbReference type="RuleBase" id="RU367079"/>
    </source>
</evidence>
<reference evidence="2" key="1">
    <citation type="submission" date="2019-07" db="EMBL/GenBank/DDBJ databases">
        <title>Annotation for the trematode Paragonimus miyazaki's.</title>
        <authorList>
            <person name="Choi Y.-J."/>
        </authorList>
    </citation>
    <scope>NUCLEOTIDE SEQUENCE</scope>
    <source>
        <strain evidence="2">Japan</strain>
    </source>
</reference>
<dbReference type="Proteomes" id="UP000822476">
    <property type="component" value="Unassembled WGS sequence"/>
</dbReference>
<name>A0A8S9YXR6_9TREM</name>
<dbReference type="GO" id="GO:0015031">
    <property type="term" value="P:protein transport"/>
    <property type="evidence" value="ECO:0007669"/>
    <property type="project" value="UniProtKB-KW"/>
</dbReference>
<dbReference type="GO" id="GO:0006612">
    <property type="term" value="P:protein targeting to membrane"/>
    <property type="evidence" value="ECO:0007669"/>
    <property type="project" value="UniProtKB-UniRule"/>
</dbReference>
<dbReference type="EMBL" id="JTDE01000986">
    <property type="protein sequence ID" value="KAF7259905.1"/>
    <property type="molecule type" value="Genomic_DNA"/>
</dbReference>
<keyword evidence="1" id="KW-0813">Transport</keyword>
<dbReference type="OrthoDB" id="272977at2759"/>
<proteinExistence type="inferred from homology"/>
<sequence>MTQSSYLMSFIRSLMEHSSKDVREKKKRQLEADFTETGAVLNTCLTEKFEDVTKVLNVYNFVSERVSGNLSAVNKIRRDLVDCKSLLSCNREELRRLWLELVEQRRCIELVDILDRLQSAPDALATLVGVRAWAEATELMLYTAELLKSEIAIVPALQSVKTDLAHKHKFIVDHLKKRLRSLLYDRPISLILKKHMKLNEVRKLMKPSQCHTVSKSQPTSPTMMSKQFFSLPLSAWHTVAVSPPRADPNLRKDPQAVAQAMAANVQSHQACTDSPMQVSTLSDSEWMTELVAVVHCLVRLGKLPQILKLINLYAQCKLLPSQILASWSPQSHLSQIQHSIDSSHRTVFTGPLNPGQGLLAELHRFVVLKAVSAVEARALAQGDTGLLSNLASPQYLVMLLRLVFDALFLQVRSCLLAIRAMKAASSITNDSSSRDLDGLSADYVWSCVQHEVQTILSGHLNKRTSADGSIYSSNALGSGSDTSSALDANRLDLNSLLGRKRTGPFSLAAAAAAASSTFGPVTTGQSGKADGGTWWSASGNVGDTKLTGSGNLELFSFSNTSHFLSVSSYMREHKVFTDADTQNWRNDDLVPGTDYPLVCQPSVNNIVHIYKQVMEFIEAMENEMVVSESTSPSILPVKRASQLRIYLKNFIENTFLPEALSSLRLQLQRRLTTADSLNAIISQQVERELGLQRPILLSVLSVDQCLMEVKQMIISLPEYTDGCLKIGTNLLNEFIGAMWRIYRSLSEVDSSGTTVPSSDWAQDNDVSRFWKKFPVWQRMAAHEAYLMASNALLSSQKGHITSLSPTSLGGTSIGINNLPCLDSGSLQSQSGNIAPATSVILGLYCEFDCGTGTTDSRFNTRLVIPFDNGGRGPADTLNGGDPNVEFTHLSGLLYEREATRLAAKETKQLLHMIKDELPDGSQSGQQQTNVRQLPTIRNIQLLKILGRMSESLCWLSHRVLNLDTWLKHLRRRAGQGTSTDSSTRPPITKQASMGLLVDTPFASCAKELARLSEACLLMTYLEVRIQAYNHFGGLPSDVTYWCPVDDVDVDKYVTDFLVYLEHVQDMLVHTFSRHKFRFIFDGLGDFISQLLLRLIPMIPRMNANGNRKMCRNVYRLQQALTSLTETHESDLIRVKQLFELFSMTPEAVVNRLMEQGVAFEESVYRNLLELYQRSHPTHAYARTEESIAKLSTVIRRVLS</sequence>
<dbReference type="GO" id="GO:0000145">
    <property type="term" value="C:exocyst"/>
    <property type="evidence" value="ECO:0007669"/>
    <property type="project" value="UniProtKB-UniRule"/>
</dbReference>
<dbReference type="AlphaFoldDB" id="A0A8S9YXR6"/>
<keyword evidence="3" id="KW-1185">Reference proteome</keyword>
<protein>
    <recommendedName>
        <fullName evidence="1">Exocyst complex component Sec8</fullName>
    </recommendedName>
</protein>
<organism evidence="2 3">
    <name type="scientific">Paragonimus skrjabini miyazakii</name>
    <dbReference type="NCBI Taxonomy" id="59628"/>
    <lineage>
        <taxon>Eukaryota</taxon>
        <taxon>Metazoa</taxon>
        <taxon>Spiralia</taxon>
        <taxon>Lophotrochozoa</taxon>
        <taxon>Platyhelminthes</taxon>
        <taxon>Trematoda</taxon>
        <taxon>Digenea</taxon>
        <taxon>Plagiorchiida</taxon>
        <taxon>Troglotremata</taxon>
        <taxon>Troglotrematidae</taxon>
        <taxon>Paragonimus</taxon>
    </lineage>
</organism>
<gene>
    <name evidence="2" type="ORF">EG68_03534</name>
</gene>
<dbReference type="PANTHER" id="PTHR14146:SF0">
    <property type="entry name" value="EXOCYST COMPLEX COMPONENT 4"/>
    <property type="match status" value="1"/>
</dbReference>
<accession>A0A8S9YXR6</accession>
<keyword evidence="1" id="KW-0653">Protein transport</keyword>
<dbReference type="InterPro" id="IPR039682">
    <property type="entry name" value="Sec8/EXOC4"/>
</dbReference>
<comment type="similarity">
    <text evidence="1">Belongs to the SEC8 family.</text>
</comment>
<dbReference type="PANTHER" id="PTHR14146">
    <property type="entry name" value="EXOCYST COMPLEX COMPONENT 4"/>
    <property type="match status" value="1"/>
</dbReference>
<dbReference type="GO" id="GO:0006893">
    <property type="term" value="P:Golgi to plasma membrane transport"/>
    <property type="evidence" value="ECO:0007669"/>
    <property type="project" value="TreeGrafter"/>
</dbReference>
<dbReference type="GO" id="GO:0090522">
    <property type="term" value="P:vesicle tethering involved in exocytosis"/>
    <property type="evidence" value="ECO:0007669"/>
    <property type="project" value="UniProtKB-UniRule"/>
</dbReference>
<keyword evidence="1" id="KW-0268">Exocytosis</keyword>
<evidence type="ECO:0000313" key="2">
    <source>
        <dbReference type="EMBL" id="KAF7259905.1"/>
    </source>
</evidence>
<comment type="function">
    <text evidence="1">Component of the exocyst complex involved in the docking of exocytic vesicles with fusion sites on the plasma membrane.</text>
</comment>
<evidence type="ECO:0000313" key="3">
    <source>
        <dbReference type="Proteomes" id="UP000822476"/>
    </source>
</evidence>
<comment type="caution">
    <text evidence="2">The sequence shown here is derived from an EMBL/GenBank/DDBJ whole genome shotgun (WGS) entry which is preliminary data.</text>
</comment>